<evidence type="ECO:0000313" key="2">
    <source>
        <dbReference type="Proteomes" id="UP000318825"/>
    </source>
</evidence>
<accession>A0A4Y3W8T0</accession>
<gene>
    <name evidence="1" type="ORF">NWI01_08770</name>
</gene>
<protein>
    <submittedName>
        <fullName evidence="1">Uncharacterized protein</fullName>
    </submittedName>
</protein>
<dbReference type="AlphaFoldDB" id="A0A4Y3W8T0"/>
<organism evidence="1 2">
    <name type="scientific">Nitrobacter winogradskyi</name>
    <name type="common">Nitrobacter agilis</name>
    <dbReference type="NCBI Taxonomy" id="913"/>
    <lineage>
        <taxon>Bacteria</taxon>
        <taxon>Pseudomonadati</taxon>
        <taxon>Pseudomonadota</taxon>
        <taxon>Alphaproteobacteria</taxon>
        <taxon>Hyphomicrobiales</taxon>
        <taxon>Nitrobacteraceae</taxon>
        <taxon>Nitrobacter</taxon>
    </lineage>
</organism>
<name>A0A4Y3W8T0_NITWI</name>
<evidence type="ECO:0000313" key="1">
    <source>
        <dbReference type="EMBL" id="GEC14985.1"/>
    </source>
</evidence>
<comment type="caution">
    <text evidence="1">The sequence shown here is derived from an EMBL/GenBank/DDBJ whole genome shotgun (WGS) entry which is preliminary data.</text>
</comment>
<reference evidence="1 2" key="1">
    <citation type="submission" date="2019-06" db="EMBL/GenBank/DDBJ databases">
        <title>Whole genome shotgun sequence of Nitrobacter winogradskyi NBRC 14297.</title>
        <authorList>
            <person name="Hosoyama A."/>
            <person name="Uohara A."/>
            <person name="Ohji S."/>
            <person name="Ichikawa N."/>
        </authorList>
    </citation>
    <scope>NUCLEOTIDE SEQUENCE [LARGE SCALE GENOMIC DNA]</scope>
    <source>
        <strain evidence="1 2">NBRC 14297</strain>
    </source>
</reference>
<proteinExistence type="predicted"/>
<sequence>MAEGEFTDEIVDLRGEDARLHEIGEFVETARRQGSGLAHSSETARTVQFDLSGLSQGGFGGFDVTHQLV</sequence>
<dbReference type="EMBL" id="BJNF01000020">
    <property type="protein sequence ID" value="GEC14985.1"/>
    <property type="molecule type" value="Genomic_DNA"/>
</dbReference>
<dbReference type="Proteomes" id="UP000318825">
    <property type="component" value="Unassembled WGS sequence"/>
</dbReference>